<proteinExistence type="predicted"/>
<accession>A0A4Z2HS76</accession>
<dbReference type="AlphaFoldDB" id="A0A4Z2HS76"/>
<protein>
    <submittedName>
        <fullName evidence="2">Uncharacterized protein</fullName>
    </submittedName>
</protein>
<dbReference type="EMBL" id="SRLO01000190">
    <property type="protein sequence ID" value="TNN68401.1"/>
    <property type="molecule type" value="Genomic_DNA"/>
</dbReference>
<name>A0A4Z2HS76_9TELE</name>
<gene>
    <name evidence="2" type="ORF">EYF80_021322</name>
</gene>
<sequence>MSPCGEAWVTLRRVICSHGCREACLSWERDSSRLALLEAPAVVVVAAFSQHAVGAVRERGEEASGGRRLQARGAVGARDVGCWPGLCKRHHTGAASTGSSLNEVDFYGWDLIVIQLMGTKGRRAARRSLMMSRHMCRASLVRRVACSRNACLVFMEDFGLPLFRMGTMSFTSVASELTLVAGLGEVLSSGTSALLGIFRPPYFFQYIQQETQRRHCMFGGPHEYHWADCIASSNMAASEALHSSISSRQSTGPPAGTSTLSALDRS</sequence>
<dbReference type="Proteomes" id="UP000314294">
    <property type="component" value="Unassembled WGS sequence"/>
</dbReference>
<feature type="region of interest" description="Disordered" evidence="1">
    <location>
        <begin position="242"/>
        <end position="266"/>
    </location>
</feature>
<keyword evidence="3" id="KW-1185">Reference proteome</keyword>
<comment type="caution">
    <text evidence="2">The sequence shown here is derived from an EMBL/GenBank/DDBJ whole genome shotgun (WGS) entry which is preliminary data.</text>
</comment>
<evidence type="ECO:0000313" key="3">
    <source>
        <dbReference type="Proteomes" id="UP000314294"/>
    </source>
</evidence>
<evidence type="ECO:0000256" key="1">
    <source>
        <dbReference type="SAM" id="MobiDB-lite"/>
    </source>
</evidence>
<evidence type="ECO:0000313" key="2">
    <source>
        <dbReference type="EMBL" id="TNN68401.1"/>
    </source>
</evidence>
<organism evidence="2 3">
    <name type="scientific">Liparis tanakae</name>
    <name type="common">Tanaka's snailfish</name>
    <dbReference type="NCBI Taxonomy" id="230148"/>
    <lineage>
        <taxon>Eukaryota</taxon>
        <taxon>Metazoa</taxon>
        <taxon>Chordata</taxon>
        <taxon>Craniata</taxon>
        <taxon>Vertebrata</taxon>
        <taxon>Euteleostomi</taxon>
        <taxon>Actinopterygii</taxon>
        <taxon>Neopterygii</taxon>
        <taxon>Teleostei</taxon>
        <taxon>Neoteleostei</taxon>
        <taxon>Acanthomorphata</taxon>
        <taxon>Eupercaria</taxon>
        <taxon>Perciformes</taxon>
        <taxon>Cottioidei</taxon>
        <taxon>Cottales</taxon>
        <taxon>Liparidae</taxon>
        <taxon>Liparis</taxon>
    </lineage>
</organism>
<reference evidence="2 3" key="1">
    <citation type="submission" date="2019-03" db="EMBL/GenBank/DDBJ databases">
        <title>First draft genome of Liparis tanakae, snailfish: a comprehensive survey of snailfish specific genes.</title>
        <authorList>
            <person name="Kim W."/>
            <person name="Song I."/>
            <person name="Jeong J.-H."/>
            <person name="Kim D."/>
            <person name="Kim S."/>
            <person name="Ryu S."/>
            <person name="Song J.Y."/>
            <person name="Lee S.K."/>
        </authorList>
    </citation>
    <scope>NUCLEOTIDE SEQUENCE [LARGE SCALE GENOMIC DNA]</scope>
    <source>
        <tissue evidence="2">Muscle</tissue>
    </source>
</reference>